<proteinExistence type="predicted"/>
<comment type="caution">
    <text evidence="1">The sequence shown here is derived from an EMBL/GenBank/DDBJ whole genome shotgun (WGS) entry which is preliminary data.</text>
</comment>
<dbReference type="KEGG" id="ptrr:90953866"/>
<reference evidence="1 2" key="1">
    <citation type="journal article" date="2018" name="BMC Genomics">
        <title>Comparative genomics of the wheat fungal pathogen Pyrenophora tritici-repentis reveals chromosomal variations and genome plasticity.</title>
        <authorList>
            <person name="Moolhuijzen P."/>
            <person name="See P.T."/>
            <person name="Hane J.K."/>
            <person name="Shi G."/>
            <person name="Liu Z."/>
            <person name="Oliver R.P."/>
            <person name="Moffat C.S."/>
        </authorList>
    </citation>
    <scope>NUCLEOTIDE SEQUENCE [LARGE SCALE GENOMIC DNA]</scope>
    <source>
        <strain evidence="1">M4</strain>
    </source>
</reference>
<sequence length="79" mass="8502">MREPALLVSANVVLVLVLSSDAPPINCLFASCGVDASIQCRDHSTCNACHYFKWRVTTCGDKIKSIPTASAAWGCCRDL</sequence>
<name>A0A5M9LG23_9PLEO</name>
<dbReference type="PROSITE" id="PS51257">
    <property type="entry name" value="PROKAR_LIPOPROTEIN"/>
    <property type="match status" value="1"/>
</dbReference>
<accession>A0A5M9LG23</accession>
<evidence type="ECO:0000313" key="2">
    <source>
        <dbReference type="Proteomes" id="UP000245464"/>
    </source>
</evidence>
<gene>
    <name evidence="1" type="ORF">PtrM4_004090</name>
</gene>
<dbReference type="GeneID" id="90953866"/>
<dbReference type="AlphaFoldDB" id="A0A5M9LG23"/>
<evidence type="ECO:0000313" key="1">
    <source>
        <dbReference type="EMBL" id="KAF7576169.1"/>
    </source>
</evidence>
<dbReference type="Proteomes" id="UP000245464">
    <property type="component" value="Chromosome 1"/>
</dbReference>
<dbReference type="RefSeq" id="XP_065964908.1">
    <property type="nucleotide sequence ID" value="XM_066102706.1"/>
</dbReference>
<dbReference type="EMBL" id="NQIK02000001">
    <property type="protein sequence ID" value="KAF7576169.1"/>
    <property type="molecule type" value="Genomic_DNA"/>
</dbReference>
<organism evidence="1 2">
    <name type="scientific">Pyrenophora tritici-repentis</name>
    <dbReference type="NCBI Taxonomy" id="45151"/>
    <lineage>
        <taxon>Eukaryota</taxon>
        <taxon>Fungi</taxon>
        <taxon>Dikarya</taxon>
        <taxon>Ascomycota</taxon>
        <taxon>Pezizomycotina</taxon>
        <taxon>Dothideomycetes</taxon>
        <taxon>Pleosporomycetidae</taxon>
        <taxon>Pleosporales</taxon>
        <taxon>Pleosporineae</taxon>
        <taxon>Pleosporaceae</taxon>
        <taxon>Pyrenophora</taxon>
    </lineage>
</organism>
<protein>
    <submittedName>
        <fullName evidence="1">Uncharacterized protein</fullName>
    </submittedName>
</protein>